<evidence type="ECO:0000259" key="1">
    <source>
        <dbReference type="SMART" id="SM00471"/>
    </source>
</evidence>
<dbReference type="InterPro" id="IPR050135">
    <property type="entry name" value="dGTPase-like"/>
</dbReference>
<proteinExistence type="predicted"/>
<protein>
    <submittedName>
        <fullName evidence="2">DNTP triphosphohydrolase, broad substrate specificity</fullName>
    </submittedName>
</protein>
<accession>A0A6J4PEI7</accession>
<sequence>MSSTVGEFFGGSTRKIRDEVWGDVPVDKAVRTLLDTAAMSRLKGMNSLGFALYAFPAAKHTRFDHAIGVYYLTRLTLKRIIDSGAYLEDRDVRASLAAALLHDVGRYPYATAVEAIRLPGMLPGDEVARRLIEDTEIAEVLLTGWDIKPHNVFRLVARGDAQEGTLGDGSEGVAPLRNLTPTEHLARDLLSGSLDVDMLDRLVRDSQGAKVPYGLVDVEALVNSLRIVGQDNRAVLAVDEPGVGYLQSLVFARYLMHYNVYGHHALRVPTVMFLRAVQDALQDEKITPEDLSRQDDAGALILVSKSVEPESSSAALVKRLAERRPYKRALEFDERHPSYASLIKLRDDASWRRRVEEAWSRYLTRYRKGVAGPFDILVDLPERRRFDVGLRLIRRSPLPGERNPVNWQGVSGLSEEDMTRYHAPLHRVRIVTANDDLATSVRRHIDELFTIAEEVG</sequence>
<dbReference type="InterPro" id="IPR045509">
    <property type="entry name" value="HD_assoc_2"/>
</dbReference>
<dbReference type="GO" id="GO:0008832">
    <property type="term" value="F:dGTPase activity"/>
    <property type="evidence" value="ECO:0007669"/>
    <property type="project" value="TreeGrafter"/>
</dbReference>
<name>A0A6J4PEI7_9ACTN</name>
<organism evidence="2">
    <name type="scientific">uncultured Rubrobacteraceae bacterium</name>
    <dbReference type="NCBI Taxonomy" id="349277"/>
    <lineage>
        <taxon>Bacteria</taxon>
        <taxon>Bacillati</taxon>
        <taxon>Actinomycetota</taxon>
        <taxon>Rubrobacteria</taxon>
        <taxon>Rubrobacterales</taxon>
        <taxon>Rubrobacteraceae</taxon>
        <taxon>environmental samples</taxon>
    </lineage>
</organism>
<dbReference type="SUPFAM" id="SSF109604">
    <property type="entry name" value="HD-domain/PDEase-like"/>
    <property type="match status" value="1"/>
</dbReference>
<dbReference type="SMART" id="SM00471">
    <property type="entry name" value="HDc"/>
    <property type="match status" value="1"/>
</dbReference>
<evidence type="ECO:0000313" key="2">
    <source>
        <dbReference type="EMBL" id="CAA9412322.1"/>
    </source>
</evidence>
<dbReference type="PANTHER" id="PTHR11373">
    <property type="entry name" value="DEOXYNUCLEOSIDE TRIPHOSPHATE TRIPHOSPHOHYDROLASE"/>
    <property type="match status" value="1"/>
</dbReference>
<dbReference type="CDD" id="cd00077">
    <property type="entry name" value="HDc"/>
    <property type="match status" value="1"/>
</dbReference>
<dbReference type="InterPro" id="IPR003607">
    <property type="entry name" value="HD/PDEase_dom"/>
</dbReference>
<reference evidence="2" key="1">
    <citation type="submission" date="2020-02" db="EMBL/GenBank/DDBJ databases">
        <authorList>
            <person name="Meier V. D."/>
        </authorList>
    </citation>
    <scope>NUCLEOTIDE SEQUENCE</scope>
    <source>
        <strain evidence="2">AVDCRST_MAG78</strain>
    </source>
</reference>
<keyword evidence="2" id="KW-0378">Hydrolase</keyword>
<dbReference type="PANTHER" id="PTHR11373:SF4">
    <property type="entry name" value="DEOXYNUCLEOSIDE TRIPHOSPHATE TRIPHOSPHOHYDROLASE SAMHD1"/>
    <property type="match status" value="1"/>
</dbReference>
<feature type="domain" description="HD/PDEase" evidence="1">
    <location>
        <begin position="58"/>
        <end position="449"/>
    </location>
</feature>
<dbReference type="Pfam" id="PF19276">
    <property type="entry name" value="HD_assoc_2"/>
    <property type="match status" value="1"/>
</dbReference>
<dbReference type="AlphaFoldDB" id="A0A6J4PEI7"/>
<dbReference type="Gene3D" id="1.10.3210.10">
    <property type="entry name" value="Hypothetical protein af1432"/>
    <property type="match status" value="1"/>
</dbReference>
<gene>
    <name evidence="2" type="ORF">AVDCRST_MAG78-464</name>
</gene>
<dbReference type="EMBL" id="CADCVB010000031">
    <property type="protein sequence ID" value="CAA9412322.1"/>
    <property type="molecule type" value="Genomic_DNA"/>
</dbReference>
<dbReference type="GO" id="GO:0006203">
    <property type="term" value="P:dGTP catabolic process"/>
    <property type="evidence" value="ECO:0007669"/>
    <property type="project" value="TreeGrafter"/>
</dbReference>